<keyword evidence="5" id="KW-0375">Hydrogen ion transport</keyword>
<evidence type="ECO:0000256" key="2">
    <source>
        <dbReference type="ARBA" id="ARBA00007681"/>
    </source>
</evidence>
<evidence type="ECO:0000256" key="4">
    <source>
        <dbReference type="ARBA" id="ARBA00022448"/>
    </source>
</evidence>
<dbReference type="PANTHER" id="PTHR11693">
    <property type="entry name" value="ATP SYNTHASE GAMMA CHAIN"/>
    <property type="match status" value="1"/>
</dbReference>
<dbReference type="GO" id="GO:0005743">
    <property type="term" value="C:mitochondrial inner membrane"/>
    <property type="evidence" value="ECO:0007669"/>
    <property type="project" value="UniProtKB-SubCell"/>
</dbReference>
<keyword evidence="9" id="KW-0472">Membrane</keyword>
<evidence type="ECO:0000313" key="14">
    <source>
        <dbReference type="EMBL" id="KAE8260463.1"/>
    </source>
</evidence>
<protein>
    <recommendedName>
        <fullName evidence="3">ATP synthase subunit gamma, mitochondrial</fullName>
    </recommendedName>
    <alternativeName>
        <fullName evidence="12">F-ATPase gamma subunit</fullName>
    </alternativeName>
</protein>
<gene>
    <name evidence="14" type="ORF">A4X13_0g313</name>
</gene>
<keyword evidence="4" id="KW-0813">Transport</keyword>
<dbReference type="InterPro" id="IPR035968">
    <property type="entry name" value="ATP_synth_F1_ATPase_gsu"/>
</dbReference>
<proteinExistence type="inferred from homology"/>
<name>A0A177TRF7_9BASI</name>
<accession>A0A177TRF7</accession>
<dbReference type="Gene3D" id="1.10.287.80">
    <property type="entry name" value="ATP synthase, gamma subunit, helix hairpin domain"/>
    <property type="match status" value="1"/>
</dbReference>
<evidence type="ECO:0000256" key="11">
    <source>
        <dbReference type="ARBA" id="ARBA00023310"/>
    </source>
</evidence>
<dbReference type="Pfam" id="PF00231">
    <property type="entry name" value="ATP-synt"/>
    <property type="match status" value="1"/>
</dbReference>
<evidence type="ECO:0000256" key="9">
    <source>
        <dbReference type="ARBA" id="ARBA00023136"/>
    </source>
</evidence>
<dbReference type="NCBIfam" id="TIGR01146">
    <property type="entry name" value="ATPsyn_F1gamma"/>
    <property type="match status" value="1"/>
</dbReference>
<evidence type="ECO:0000256" key="1">
    <source>
        <dbReference type="ARBA" id="ARBA00004637"/>
    </source>
</evidence>
<evidence type="ECO:0000256" key="3">
    <source>
        <dbReference type="ARBA" id="ARBA00020843"/>
    </source>
</evidence>
<comment type="caution">
    <text evidence="14">The sequence shown here is derived from an EMBL/GenBank/DDBJ whole genome shotgun (WGS) entry which is preliminary data.</text>
</comment>
<dbReference type="FunFam" id="3.40.1380.10:FF:000003">
    <property type="entry name" value="ATP synthase subunit gamma"/>
    <property type="match status" value="1"/>
</dbReference>
<evidence type="ECO:0000313" key="15">
    <source>
        <dbReference type="Proteomes" id="UP000077521"/>
    </source>
</evidence>
<keyword evidence="7" id="KW-0406">Ion transport</keyword>
<dbReference type="SUPFAM" id="SSF52943">
    <property type="entry name" value="ATP synthase (F1-ATPase), gamma subunit"/>
    <property type="match status" value="1"/>
</dbReference>
<dbReference type="CDD" id="cd12151">
    <property type="entry name" value="F1-ATPase_gamma"/>
    <property type="match status" value="1"/>
</dbReference>
<organism evidence="14 15">
    <name type="scientific">Tilletia indica</name>
    <dbReference type="NCBI Taxonomy" id="43049"/>
    <lineage>
        <taxon>Eukaryota</taxon>
        <taxon>Fungi</taxon>
        <taxon>Dikarya</taxon>
        <taxon>Basidiomycota</taxon>
        <taxon>Ustilaginomycotina</taxon>
        <taxon>Exobasidiomycetes</taxon>
        <taxon>Tilletiales</taxon>
        <taxon>Tilletiaceae</taxon>
        <taxon>Tilletia</taxon>
    </lineage>
</organism>
<evidence type="ECO:0000256" key="5">
    <source>
        <dbReference type="ARBA" id="ARBA00022781"/>
    </source>
</evidence>
<evidence type="ECO:0000256" key="10">
    <source>
        <dbReference type="ARBA" id="ARBA00023196"/>
    </source>
</evidence>
<feature type="region of interest" description="Disordered" evidence="13">
    <location>
        <begin position="1"/>
        <end position="29"/>
    </location>
</feature>
<feature type="compositionally biased region" description="Polar residues" evidence="13">
    <location>
        <begin position="1"/>
        <end position="12"/>
    </location>
</feature>
<evidence type="ECO:0000256" key="13">
    <source>
        <dbReference type="SAM" id="MobiDB-lite"/>
    </source>
</evidence>
<dbReference type="GO" id="GO:0046933">
    <property type="term" value="F:proton-transporting ATP synthase activity, rotational mechanism"/>
    <property type="evidence" value="ECO:0007669"/>
    <property type="project" value="InterPro"/>
</dbReference>
<evidence type="ECO:0000256" key="8">
    <source>
        <dbReference type="ARBA" id="ARBA00023128"/>
    </source>
</evidence>
<keyword evidence="8" id="KW-0496">Mitochondrion</keyword>
<keyword evidence="15" id="KW-1185">Reference proteome</keyword>
<dbReference type="InterPro" id="IPR000131">
    <property type="entry name" value="ATP_synth_F1_gsu"/>
</dbReference>
<evidence type="ECO:0000256" key="7">
    <source>
        <dbReference type="ARBA" id="ARBA00023065"/>
    </source>
</evidence>
<dbReference type="PRINTS" id="PR00126">
    <property type="entry name" value="ATPASEGAMMA"/>
</dbReference>
<dbReference type="EMBL" id="LWDF02000010">
    <property type="protein sequence ID" value="KAE8260463.1"/>
    <property type="molecule type" value="Genomic_DNA"/>
</dbReference>
<reference evidence="14" key="2">
    <citation type="journal article" date="2019" name="IMA Fungus">
        <title>Genome sequencing and comparison of five Tilletia species to identify candidate genes for the detection of regulated species infecting wheat.</title>
        <authorList>
            <person name="Nguyen H.D.T."/>
            <person name="Sultana T."/>
            <person name="Kesanakurti P."/>
            <person name="Hambleton S."/>
        </authorList>
    </citation>
    <scope>NUCLEOTIDE SEQUENCE</scope>
    <source>
        <strain evidence="14">DAOMC 236416</strain>
    </source>
</reference>
<dbReference type="PANTHER" id="PTHR11693:SF22">
    <property type="entry name" value="ATP SYNTHASE SUBUNIT GAMMA, MITOCHONDRIAL"/>
    <property type="match status" value="1"/>
</dbReference>
<evidence type="ECO:0000256" key="12">
    <source>
        <dbReference type="ARBA" id="ARBA00031066"/>
    </source>
</evidence>
<keyword evidence="11" id="KW-0066">ATP synthesis</keyword>
<dbReference type="Gene3D" id="3.40.1380.10">
    <property type="match status" value="1"/>
</dbReference>
<dbReference type="Proteomes" id="UP000077521">
    <property type="component" value="Unassembled WGS sequence"/>
</dbReference>
<reference evidence="14" key="1">
    <citation type="submission" date="2016-04" db="EMBL/GenBank/DDBJ databases">
        <authorList>
            <person name="Nguyen H.D."/>
            <person name="Samba Siva P."/>
            <person name="Cullis J."/>
            <person name="Levesque C.A."/>
            <person name="Hambleton S."/>
        </authorList>
    </citation>
    <scope>NUCLEOTIDE SEQUENCE</scope>
    <source>
        <strain evidence="14">DAOMC 236416</strain>
    </source>
</reference>
<evidence type="ECO:0000256" key="6">
    <source>
        <dbReference type="ARBA" id="ARBA00022792"/>
    </source>
</evidence>
<dbReference type="AlphaFoldDB" id="A0A177TRF7"/>
<keyword evidence="10" id="KW-0139">CF(1)</keyword>
<sequence length="369" mass="39871">MTHFPKNSASSFHSLTHSPRHHPPSSPPARVISQVAFNTVDSFFNTSSLSPRRDLLIRITLSEMASLARSARPLMGAAAPLATRSFSASAAPQATLRELEQRVKSVRNIEKITKSMKMIATTKLNKATAAMHSAKVYGKTNGEIFKNSEAVAPQGGRELFVVVSSDKGLCGGIHSSVSKRTRLELAKISPSAADPDSPDGPAVIVLGEKSKAQLQRTLKKNLALTFSQVGRDVPTFADAAAIADMIFKSKVKFDKVNIVFNKYLSALSFESDILEAYSEKALRDAPKFDLYEQEEDVTKDLAEFSLANAIFAALVEGHASEINSKRNAMDNASKNAGDMIASLQMQYNRGRQAAITNDLVDIITGASAL</sequence>
<keyword evidence="6" id="KW-0999">Mitochondrion inner membrane</keyword>
<comment type="similarity">
    <text evidence="2">Belongs to the ATPase gamma chain family.</text>
</comment>
<comment type="subcellular location">
    <subcellularLocation>
        <location evidence="1">Mitochondrion inner membrane</location>
        <topology evidence="1">Peripheral membrane protein</topology>
    </subcellularLocation>
</comment>
<dbReference type="GO" id="GO:0045259">
    <property type="term" value="C:proton-transporting ATP synthase complex"/>
    <property type="evidence" value="ECO:0007669"/>
    <property type="project" value="UniProtKB-KW"/>
</dbReference>